<dbReference type="Proteomes" id="UP000091967">
    <property type="component" value="Unassembled WGS sequence"/>
</dbReference>
<dbReference type="EMBL" id="LYXU01000002">
    <property type="protein sequence ID" value="OBS24434.1"/>
    <property type="molecule type" value="Genomic_DNA"/>
</dbReference>
<proteinExistence type="predicted"/>
<evidence type="ECO:0000313" key="1">
    <source>
        <dbReference type="EMBL" id="OBS24434.1"/>
    </source>
</evidence>
<comment type="caution">
    <text evidence="1">The sequence shown here is derived from an EMBL/GenBank/DDBJ whole genome shotgun (WGS) entry which is preliminary data.</text>
</comment>
<gene>
    <name evidence="1" type="ORF">FPOA_04977</name>
</gene>
<dbReference type="OrthoDB" id="5979581at2759"/>
<evidence type="ECO:0008006" key="3">
    <source>
        <dbReference type="Google" id="ProtNLM"/>
    </source>
</evidence>
<accession>A0A1B8AVP5</accession>
<name>A0A1B8AVP5_FUSPO</name>
<evidence type="ECO:0000313" key="2">
    <source>
        <dbReference type="Proteomes" id="UP000091967"/>
    </source>
</evidence>
<reference evidence="1 2" key="1">
    <citation type="submission" date="2016-06" db="EMBL/GenBank/DDBJ databases">
        <title>Living apart together: crosstalk between the core and supernumerary genomes in a fungal plant pathogen.</title>
        <authorList>
            <person name="Vanheule A."/>
            <person name="Audenaert K."/>
            <person name="Warris S."/>
            <person name="Van De Geest H."/>
            <person name="Schijlen E."/>
            <person name="Hofte M."/>
            <person name="De Saeger S."/>
            <person name="Haesaert G."/>
            <person name="Waalwijk C."/>
            <person name="Van Der Lee T."/>
        </authorList>
    </citation>
    <scope>NUCLEOTIDE SEQUENCE [LARGE SCALE GENOMIC DNA]</scope>
    <source>
        <strain evidence="1 2">2516</strain>
    </source>
</reference>
<protein>
    <recommendedName>
        <fullName evidence="3">Protein kinase domain-containing protein</fullName>
    </recommendedName>
</protein>
<dbReference type="InterPro" id="IPR011009">
    <property type="entry name" value="Kinase-like_dom_sf"/>
</dbReference>
<sequence length="132" mass="14740">MYPLGMSLRTLQELQKDNVFQQTLVTTALDQTLLGVNYLHDANVIHTDIHFDNLFIALTDDSILSTVEDNELHRPSARKYVDDAVIHISQYLLGGAGDLTVCDLVQVRIGNVHCTAEVKCRCRIALPRSFSA</sequence>
<organism evidence="1 2">
    <name type="scientific">Fusarium poae</name>
    <dbReference type="NCBI Taxonomy" id="36050"/>
    <lineage>
        <taxon>Eukaryota</taxon>
        <taxon>Fungi</taxon>
        <taxon>Dikarya</taxon>
        <taxon>Ascomycota</taxon>
        <taxon>Pezizomycotina</taxon>
        <taxon>Sordariomycetes</taxon>
        <taxon>Hypocreomycetidae</taxon>
        <taxon>Hypocreales</taxon>
        <taxon>Nectriaceae</taxon>
        <taxon>Fusarium</taxon>
    </lineage>
</organism>
<dbReference type="STRING" id="36050.A0A1B8AVP5"/>
<dbReference type="Gene3D" id="1.10.510.10">
    <property type="entry name" value="Transferase(Phosphotransferase) domain 1"/>
    <property type="match status" value="1"/>
</dbReference>
<dbReference type="SUPFAM" id="SSF56112">
    <property type="entry name" value="Protein kinase-like (PK-like)"/>
    <property type="match status" value="1"/>
</dbReference>
<keyword evidence="2" id="KW-1185">Reference proteome</keyword>
<dbReference type="AlphaFoldDB" id="A0A1B8AVP5"/>